<reference evidence="2 3" key="1">
    <citation type="submission" date="2023-01" db="EMBL/GenBank/DDBJ databases">
        <title>Analysis of 21 Apiospora genomes using comparative genomics revels a genus with tremendous synthesis potential of carbohydrate active enzymes and secondary metabolites.</title>
        <authorList>
            <person name="Sorensen T."/>
        </authorList>
    </citation>
    <scope>NUCLEOTIDE SEQUENCE [LARGE SCALE GENOMIC DNA]</scope>
    <source>
        <strain evidence="2 3">CBS 83171</strain>
    </source>
</reference>
<accession>A0ABR1U3B5</accession>
<feature type="compositionally biased region" description="Acidic residues" evidence="1">
    <location>
        <begin position="62"/>
        <end position="72"/>
    </location>
</feature>
<dbReference type="Proteomes" id="UP001446871">
    <property type="component" value="Unassembled WGS sequence"/>
</dbReference>
<feature type="compositionally biased region" description="Polar residues" evidence="1">
    <location>
        <begin position="11"/>
        <end position="22"/>
    </location>
</feature>
<proteinExistence type="predicted"/>
<evidence type="ECO:0000313" key="2">
    <source>
        <dbReference type="EMBL" id="KAK8053318.1"/>
    </source>
</evidence>
<sequence length="304" mass="33375">MEPIRDLFPSIITQLRGQQLTELSDEEESDDSSSYSSSEDSISWQRPMATLRPAGFRRVGDGGDDGSDDENGEANAGDGTESNAVEEDPENTDAEDGGLFVGNDPQSDMEPLGSLDSELDTSTNHADEQDLEMSVADDLEPNHEPGLGSHDSEHSAGGSASLDTTESLQQLADLLQQGRLDDLAQCLWFAQPKFTASSLQPQNIPEMIQTIKKLEAKPLEQDVLRRYVLKQLAVVRYGLETEIRKGYTGPAELMKLRVLQLMSLKGIMALAYPDIPAGRTLKTSTQLYQHKHFQLKQQLAAGRI</sequence>
<feature type="region of interest" description="Disordered" evidence="1">
    <location>
        <begin position="1"/>
        <end position="124"/>
    </location>
</feature>
<comment type="caution">
    <text evidence="2">The sequence shown here is derived from an EMBL/GenBank/DDBJ whole genome shotgun (WGS) entry which is preliminary data.</text>
</comment>
<evidence type="ECO:0008006" key="4">
    <source>
        <dbReference type="Google" id="ProtNLM"/>
    </source>
</evidence>
<feature type="region of interest" description="Disordered" evidence="1">
    <location>
        <begin position="138"/>
        <end position="163"/>
    </location>
</feature>
<evidence type="ECO:0000313" key="3">
    <source>
        <dbReference type="Proteomes" id="UP001446871"/>
    </source>
</evidence>
<protein>
    <recommendedName>
        <fullName evidence="4">CTLH domain-containing protein</fullName>
    </recommendedName>
</protein>
<name>A0ABR1U3B5_9PEZI</name>
<organism evidence="2 3">
    <name type="scientific">Apiospora saccharicola</name>
    <dbReference type="NCBI Taxonomy" id="335842"/>
    <lineage>
        <taxon>Eukaryota</taxon>
        <taxon>Fungi</taxon>
        <taxon>Dikarya</taxon>
        <taxon>Ascomycota</taxon>
        <taxon>Pezizomycotina</taxon>
        <taxon>Sordariomycetes</taxon>
        <taxon>Xylariomycetidae</taxon>
        <taxon>Amphisphaeriales</taxon>
        <taxon>Apiosporaceae</taxon>
        <taxon>Apiospora</taxon>
    </lineage>
</organism>
<dbReference type="EMBL" id="JAQQWM010000008">
    <property type="protein sequence ID" value="KAK8053318.1"/>
    <property type="molecule type" value="Genomic_DNA"/>
</dbReference>
<evidence type="ECO:0000256" key="1">
    <source>
        <dbReference type="SAM" id="MobiDB-lite"/>
    </source>
</evidence>
<keyword evidence="3" id="KW-1185">Reference proteome</keyword>
<feature type="compositionally biased region" description="Acidic residues" evidence="1">
    <location>
        <begin position="84"/>
        <end position="96"/>
    </location>
</feature>
<feature type="compositionally biased region" description="Low complexity" evidence="1">
    <location>
        <begin position="32"/>
        <end position="43"/>
    </location>
</feature>
<gene>
    <name evidence="2" type="ORF">PG996_012619</name>
</gene>